<dbReference type="GeneID" id="28734433"/>
<dbReference type="AlphaFoldDB" id="A0A0N1HH94"/>
<dbReference type="Pfam" id="PF05721">
    <property type="entry name" value="PhyH"/>
    <property type="match status" value="1"/>
</dbReference>
<evidence type="ECO:0008006" key="3">
    <source>
        <dbReference type="Google" id="ProtNLM"/>
    </source>
</evidence>
<dbReference type="Gene3D" id="2.60.120.620">
    <property type="entry name" value="q2cbj1_9rhob like domain"/>
    <property type="match status" value="1"/>
</dbReference>
<proteinExistence type="predicted"/>
<name>A0A0N1HH94_9EURO</name>
<dbReference type="SUPFAM" id="SSF51197">
    <property type="entry name" value="Clavaminate synthase-like"/>
    <property type="match status" value="1"/>
</dbReference>
<reference evidence="1 2" key="1">
    <citation type="submission" date="2015-06" db="EMBL/GenBank/DDBJ databases">
        <title>Draft genome of the ant-associated black yeast Phialophora attae CBS 131958.</title>
        <authorList>
            <person name="Moreno L.F."/>
            <person name="Stielow B.J."/>
            <person name="de Hoog S."/>
            <person name="Vicente V.A."/>
            <person name="Weiss V.A."/>
            <person name="de Vries M."/>
            <person name="Cruz L.M."/>
            <person name="Souza E.M."/>
        </authorList>
    </citation>
    <scope>NUCLEOTIDE SEQUENCE [LARGE SCALE GENOMIC DNA]</scope>
    <source>
        <strain evidence="1 2">CBS 131958</strain>
    </source>
</reference>
<sequence length="339" mass="37652">MSTRALPIPTIPPPNMMAAVLPPQVHTLPHRLAANEGHVPESQLGWLRPTTMDTPLSVMRHRLQTDKYLFLKGVIPREDVLAMRAHYFSQYNTTDLLDPSQPASLGIFNPSASPSSHAGIGSGSNPAADAELQILINAHTTPQYRDGPQSRVLGLGRDMLRHNVPGGKSTGVHYDKLFLRGGDAFFLTAWVPIGDIAYNGGGLIYLEDSAELGEAIEEDFTRRAEAGQFSEEEKISAFNKNMSATGILSDNPTVFHAKHKEIAERIRRERKGYKWLTADYEAGDVVFHYPGTIHASGRNEDPKGRIRLSTDLRFYSKEDYERGATDERWGKFWVADDGL</sequence>
<dbReference type="EMBL" id="LFJN01000002">
    <property type="protein sequence ID" value="KPI45275.1"/>
    <property type="molecule type" value="Genomic_DNA"/>
</dbReference>
<dbReference type="Proteomes" id="UP000038010">
    <property type="component" value="Unassembled WGS sequence"/>
</dbReference>
<dbReference type="PANTHER" id="PTHR40128">
    <property type="entry name" value="EXPRESSED PROTEIN"/>
    <property type="match status" value="1"/>
</dbReference>
<organism evidence="1 2">
    <name type="scientific">Cyphellophora attinorum</name>
    <dbReference type="NCBI Taxonomy" id="1664694"/>
    <lineage>
        <taxon>Eukaryota</taxon>
        <taxon>Fungi</taxon>
        <taxon>Dikarya</taxon>
        <taxon>Ascomycota</taxon>
        <taxon>Pezizomycotina</taxon>
        <taxon>Eurotiomycetes</taxon>
        <taxon>Chaetothyriomycetidae</taxon>
        <taxon>Chaetothyriales</taxon>
        <taxon>Cyphellophoraceae</taxon>
        <taxon>Cyphellophora</taxon>
    </lineage>
</organism>
<dbReference type="InterPro" id="IPR008775">
    <property type="entry name" value="Phytyl_CoA_dOase-like"/>
</dbReference>
<evidence type="ECO:0000313" key="1">
    <source>
        <dbReference type="EMBL" id="KPI45275.1"/>
    </source>
</evidence>
<dbReference type="OrthoDB" id="2328924at2759"/>
<accession>A0A0N1HH94</accession>
<dbReference type="VEuPathDB" id="FungiDB:AB675_2571"/>
<dbReference type="RefSeq" id="XP_018005238.1">
    <property type="nucleotide sequence ID" value="XM_018142553.1"/>
</dbReference>
<protein>
    <recommendedName>
        <fullName evidence="3">Phytanoyl-CoA dioxygenase domain-containing protein 1</fullName>
    </recommendedName>
</protein>
<evidence type="ECO:0000313" key="2">
    <source>
        <dbReference type="Proteomes" id="UP000038010"/>
    </source>
</evidence>
<dbReference type="PANTHER" id="PTHR40128:SF1">
    <property type="entry name" value="PHYTANOYL-COA HYDROXYLASE"/>
    <property type="match status" value="1"/>
</dbReference>
<dbReference type="STRING" id="1664694.A0A0N1HH94"/>
<keyword evidence="2" id="KW-1185">Reference proteome</keyword>
<comment type="caution">
    <text evidence="1">The sequence shown here is derived from an EMBL/GenBank/DDBJ whole genome shotgun (WGS) entry which is preliminary data.</text>
</comment>
<gene>
    <name evidence="1" type="ORF">AB675_2571</name>
</gene>